<protein>
    <submittedName>
        <fullName evidence="2">Uncharacterized protein</fullName>
    </submittedName>
</protein>
<evidence type="ECO:0000313" key="3">
    <source>
        <dbReference type="Proteomes" id="UP001501079"/>
    </source>
</evidence>
<feature type="compositionally biased region" description="Acidic residues" evidence="1">
    <location>
        <begin position="15"/>
        <end position="24"/>
    </location>
</feature>
<gene>
    <name evidence="2" type="ORF">GCM10022287_37250</name>
</gene>
<dbReference type="EMBL" id="BAABBW010000007">
    <property type="protein sequence ID" value="GAA4181649.1"/>
    <property type="molecule type" value="Genomic_DNA"/>
</dbReference>
<keyword evidence="3" id="KW-1185">Reference proteome</keyword>
<evidence type="ECO:0000256" key="1">
    <source>
        <dbReference type="SAM" id="MobiDB-lite"/>
    </source>
</evidence>
<feature type="region of interest" description="Disordered" evidence="1">
    <location>
        <begin position="1"/>
        <end position="56"/>
    </location>
</feature>
<organism evidence="2 3">
    <name type="scientific">Gryllotalpicola koreensis</name>
    <dbReference type="NCBI Taxonomy" id="993086"/>
    <lineage>
        <taxon>Bacteria</taxon>
        <taxon>Bacillati</taxon>
        <taxon>Actinomycetota</taxon>
        <taxon>Actinomycetes</taxon>
        <taxon>Micrococcales</taxon>
        <taxon>Microbacteriaceae</taxon>
        <taxon>Gryllotalpicola</taxon>
    </lineage>
</organism>
<evidence type="ECO:0000313" key="2">
    <source>
        <dbReference type="EMBL" id="GAA4181649.1"/>
    </source>
</evidence>
<proteinExistence type="predicted"/>
<name>A0ABP8ACG9_9MICO</name>
<dbReference type="RefSeq" id="WP_344757301.1">
    <property type="nucleotide sequence ID" value="NZ_BAABBW010000007.1"/>
</dbReference>
<reference evidence="3" key="1">
    <citation type="journal article" date="2019" name="Int. J. Syst. Evol. Microbiol.">
        <title>The Global Catalogue of Microorganisms (GCM) 10K type strain sequencing project: providing services to taxonomists for standard genome sequencing and annotation.</title>
        <authorList>
            <consortium name="The Broad Institute Genomics Platform"/>
            <consortium name="The Broad Institute Genome Sequencing Center for Infectious Disease"/>
            <person name="Wu L."/>
            <person name="Ma J."/>
        </authorList>
    </citation>
    <scope>NUCLEOTIDE SEQUENCE [LARGE SCALE GENOMIC DNA]</scope>
    <source>
        <strain evidence="3">JCM 17591</strain>
    </source>
</reference>
<accession>A0ABP8ACG9</accession>
<comment type="caution">
    <text evidence="2">The sequence shown here is derived from an EMBL/GenBank/DDBJ whole genome shotgun (WGS) entry which is preliminary data.</text>
</comment>
<dbReference type="Proteomes" id="UP001501079">
    <property type="component" value="Unassembled WGS sequence"/>
</dbReference>
<sequence length="56" mass="5895">MNQIVHHHHTLDAAEGPDLDDELVEGAGIAAEDSEDDTPITGTDAVANPDAEDPFD</sequence>